<evidence type="ECO:0000313" key="1">
    <source>
        <dbReference type="EMBL" id="VDK35810.1"/>
    </source>
</evidence>
<dbReference type="WBParaSite" id="TASK_0000589401-mRNA-1">
    <property type="protein sequence ID" value="TASK_0000589401-mRNA-1"/>
    <property type="gene ID" value="TASK_0000589401"/>
</dbReference>
<accession>A0A0R3W6Q1</accession>
<organism evidence="3">
    <name type="scientific">Taenia asiatica</name>
    <name type="common">Asian tapeworm</name>
    <dbReference type="NCBI Taxonomy" id="60517"/>
    <lineage>
        <taxon>Eukaryota</taxon>
        <taxon>Metazoa</taxon>
        <taxon>Spiralia</taxon>
        <taxon>Lophotrochozoa</taxon>
        <taxon>Platyhelminthes</taxon>
        <taxon>Cestoda</taxon>
        <taxon>Eucestoda</taxon>
        <taxon>Cyclophyllidea</taxon>
        <taxon>Taeniidae</taxon>
        <taxon>Taenia</taxon>
    </lineage>
</organism>
<evidence type="ECO:0000313" key="2">
    <source>
        <dbReference type="Proteomes" id="UP000282613"/>
    </source>
</evidence>
<sequence length="164" mass="18134">MSVLLFQLFNCERRSGALVLRKNSCIDIGLMAKVFRFVEPISSSRNHTARNGSPEFSQLRPSTHGFNSTLLVASSPTDAAPDLLHDASGTVKHTTLIRSFIVALPARKWCTLWDLPATSMQRTHFSHTSALHSIQMGSREPVHLAFLTPAGCLHCNSSRSSREF</sequence>
<dbReference type="AlphaFoldDB" id="A0A0R3W6Q1"/>
<protein>
    <submittedName>
        <fullName evidence="3">Secreted protein</fullName>
    </submittedName>
</protein>
<name>A0A0R3W6Q1_TAEAS</name>
<dbReference type="EMBL" id="UYRS01018450">
    <property type="protein sequence ID" value="VDK35810.1"/>
    <property type="molecule type" value="Genomic_DNA"/>
</dbReference>
<evidence type="ECO:0000313" key="3">
    <source>
        <dbReference type="WBParaSite" id="TASK_0000589401-mRNA-1"/>
    </source>
</evidence>
<gene>
    <name evidence="1" type="ORF">TASK_LOCUS5895</name>
</gene>
<keyword evidence="2" id="KW-1185">Reference proteome</keyword>
<proteinExistence type="predicted"/>
<dbReference type="Proteomes" id="UP000282613">
    <property type="component" value="Unassembled WGS sequence"/>
</dbReference>
<reference evidence="1 2" key="2">
    <citation type="submission" date="2018-11" db="EMBL/GenBank/DDBJ databases">
        <authorList>
            <consortium name="Pathogen Informatics"/>
        </authorList>
    </citation>
    <scope>NUCLEOTIDE SEQUENCE [LARGE SCALE GENOMIC DNA]</scope>
</reference>
<reference evidence="3" key="1">
    <citation type="submission" date="2017-02" db="UniProtKB">
        <authorList>
            <consortium name="WormBaseParasite"/>
        </authorList>
    </citation>
    <scope>IDENTIFICATION</scope>
</reference>